<evidence type="ECO:0000313" key="3">
    <source>
        <dbReference type="EMBL" id="RMB59354.1"/>
    </source>
</evidence>
<dbReference type="GO" id="GO:0005524">
    <property type="term" value="F:ATP binding"/>
    <property type="evidence" value="ECO:0007669"/>
    <property type="project" value="UniProtKB-UniRule"/>
</dbReference>
<keyword evidence="1" id="KW-0784">Thiamine biosynthesis</keyword>
<feature type="domain" description="PurM-like N-terminal" evidence="2">
    <location>
        <begin position="56"/>
        <end position="169"/>
    </location>
</feature>
<feature type="binding site" evidence="1">
    <location>
        <position position="76"/>
    </location>
    <ligand>
        <name>Mg(2+)</name>
        <dbReference type="ChEBI" id="CHEBI:18420"/>
        <label>2</label>
    </ligand>
</feature>
<keyword evidence="1 3" id="KW-0418">Kinase</keyword>
<feature type="binding site" evidence="1">
    <location>
        <position position="301"/>
    </location>
    <ligand>
        <name>substrate</name>
    </ligand>
</feature>
<dbReference type="PANTHER" id="PTHR30270:SF0">
    <property type="entry name" value="THIAMINE-MONOPHOSPHATE KINASE"/>
    <property type="match status" value="1"/>
</dbReference>
<keyword evidence="1 3" id="KW-0808">Transferase</keyword>
<keyword evidence="1" id="KW-0460">Magnesium</keyword>
<proteinExistence type="inferred from homology"/>
<organism evidence="3 4">
    <name type="scientific">Corynebacterium macginleyi</name>
    <dbReference type="NCBI Taxonomy" id="38290"/>
    <lineage>
        <taxon>Bacteria</taxon>
        <taxon>Bacillati</taxon>
        <taxon>Actinomycetota</taxon>
        <taxon>Actinomycetes</taxon>
        <taxon>Mycobacteriales</taxon>
        <taxon>Corynebacteriaceae</taxon>
        <taxon>Corynebacterium</taxon>
    </lineage>
</organism>
<gene>
    <name evidence="1" type="primary">thiL</name>
    <name evidence="3" type="ORF">D9543_07215</name>
</gene>
<feature type="binding site" evidence="1">
    <location>
        <begin position="152"/>
        <end position="153"/>
    </location>
    <ligand>
        <name>ATP</name>
        <dbReference type="ChEBI" id="CHEBI:30616"/>
    </ligand>
</feature>
<dbReference type="PANTHER" id="PTHR30270">
    <property type="entry name" value="THIAMINE-MONOPHOSPHATE KINASE"/>
    <property type="match status" value="1"/>
</dbReference>
<comment type="caution">
    <text evidence="3">The sequence shown here is derived from an EMBL/GenBank/DDBJ whole genome shotgun (WGS) entry which is preliminary data.</text>
</comment>
<dbReference type="InterPro" id="IPR036921">
    <property type="entry name" value="PurM-like_N_sf"/>
</dbReference>
<dbReference type="GO" id="GO:0009229">
    <property type="term" value="P:thiamine diphosphate biosynthetic process"/>
    <property type="evidence" value="ECO:0007669"/>
    <property type="project" value="UniProtKB-UniRule"/>
</dbReference>
<evidence type="ECO:0000313" key="4">
    <source>
        <dbReference type="Proteomes" id="UP000270649"/>
    </source>
</evidence>
<evidence type="ECO:0000259" key="2">
    <source>
        <dbReference type="Pfam" id="PF00586"/>
    </source>
</evidence>
<dbReference type="Proteomes" id="UP000270649">
    <property type="component" value="Unassembled WGS sequence"/>
</dbReference>
<dbReference type="PIRSF" id="PIRSF005303">
    <property type="entry name" value="Thiam_monoph_kin"/>
    <property type="match status" value="1"/>
</dbReference>
<dbReference type="Gene3D" id="3.30.1330.10">
    <property type="entry name" value="PurM-like, N-terminal domain"/>
    <property type="match status" value="1"/>
</dbReference>
<feature type="binding site" evidence="1">
    <location>
        <position position="58"/>
    </location>
    <ligand>
        <name>Mg(2+)</name>
        <dbReference type="ChEBI" id="CHEBI:18420"/>
        <label>3</label>
    </ligand>
</feature>
<keyword evidence="1" id="KW-0479">Metal-binding</keyword>
<keyword evidence="1" id="KW-0067">ATP-binding</keyword>
<sequence>MDNPSEMKIMVRLNWDVIGAHFIERMPVNLSQTLTDVGEQAVIREITTAAPSSLNGDDAAVLFAAPPNSRTVASTDLMVDGRHFLREWSTPREIGQKAILRNFADIEAMGARPVAALLAIAAPGDTPVSFVRSVAEGIAERCSFYNAELVGGDITNSDVLVINITAIGFLGGSRAALTLDAARAGQKLVAHGSIGYAAAGLSLLQRFGRNLPAEYADLHPLIDAQCAPWLSPGRGVIARAAEVTAMTDNSDGLIQDCGSMAQRSGVHIDLNADAIQPDPLLHAAAAVLDCDPWQWVLAGGEDHTLIGTTAKKAPSGFREIGTVSRGSGVTVGGARPRYAKGWAGF</sequence>
<dbReference type="NCBIfam" id="NF004351">
    <property type="entry name" value="PRK05731.1-4"/>
    <property type="match status" value="1"/>
</dbReference>
<comment type="caution">
    <text evidence="1">Lacks conserved residue(s) required for the propagation of feature annotation.</text>
</comment>
<dbReference type="EMBL" id="REGC01000008">
    <property type="protein sequence ID" value="RMB59354.1"/>
    <property type="molecule type" value="Genomic_DNA"/>
</dbReference>
<keyword evidence="1" id="KW-0547">Nucleotide-binding</keyword>
<feature type="binding site" evidence="1">
    <location>
        <position position="74"/>
    </location>
    <ligand>
        <name>Mg(2+)</name>
        <dbReference type="ChEBI" id="CHEBI:18420"/>
        <label>4</label>
    </ligand>
</feature>
<feature type="binding site" evidence="1">
    <location>
        <position position="105"/>
    </location>
    <ligand>
        <name>Mg(2+)</name>
        <dbReference type="ChEBI" id="CHEBI:18420"/>
        <label>3</label>
    </ligand>
</feature>
<dbReference type="InterPro" id="IPR006283">
    <property type="entry name" value="ThiL-like"/>
</dbReference>
<feature type="binding site" evidence="1">
    <location>
        <position position="251"/>
    </location>
    <ligand>
        <name>Mg(2+)</name>
        <dbReference type="ChEBI" id="CHEBI:18420"/>
        <label>5</label>
    </ligand>
</feature>
<dbReference type="UniPathway" id="UPA00060">
    <property type="reaction ID" value="UER00142"/>
</dbReference>
<comment type="similarity">
    <text evidence="1">Belongs to the thiamine-monophosphate kinase family.</text>
</comment>
<dbReference type="RefSeq" id="WP_121927896.1">
    <property type="nucleotide sequence ID" value="NZ_CP068292.1"/>
</dbReference>
<feature type="binding site" evidence="1">
    <location>
        <position position="83"/>
    </location>
    <ligand>
        <name>substrate</name>
    </ligand>
</feature>
<dbReference type="NCBIfam" id="TIGR01379">
    <property type="entry name" value="thiL"/>
    <property type="match status" value="1"/>
</dbReference>
<comment type="pathway">
    <text evidence="1">Cofactor biosynthesis; thiamine diphosphate biosynthesis; thiamine diphosphate from thiamine phosphate: step 1/1.</text>
</comment>
<dbReference type="EC" id="2.7.4.16" evidence="1"/>
<feature type="binding site" evidence="1">
    <location>
        <position position="58"/>
    </location>
    <ligand>
        <name>Mg(2+)</name>
        <dbReference type="ChEBI" id="CHEBI:18420"/>
        <label>4</label>
    </ligand>
</feature>
<dbReference type="CDD" id="cd02194">
    <property type="entry name" value="ThiL"/>
    <property type="match status" value="1"/>
</dbReference>
<feature type="binding site" evidence="1">
    <location>
        <position position="342"/>
    </location>
    <ligand>
        <name>substrate</name>
    </ligand>
</feature>
<comment type="catalytic activity">
    <reaction evidence="1">
        <text>thiamine phosphate + ATP = thiamine diphosphate + ADP</text>
        <dbReference type="Rhea" id="RHEA:15913"/>
        <dbReference type="ChEBI" id="CHEBI:30616"/>
        <dbReference type="ChEBI" id="CHEBI:37575"/>
        <dbReference type="ChEBI" id="CHEBI:58937"/>
        <dbReference type="ChEBI" id="CHEBI:456216"/>
        <dbReference type="EC" id="2.7.4.16"/>
    </reaction>
</comment>
<feature type="binding site" evidence="1">
    <location>
        <position position="76"/>
    </location>
    <ligand>
        <name>Mg(2+)</name>
        <dbReference type="ChEBI" id="CHEBI:18420"/>
        <label>1</label>
    </ligand>
</feature>
<dbReference type="Pfam" id="PF00586">
    <property type="entry name" value="AIRS"/>
    <property type="match status" value="1"/>
</dbReference>
<dbReference type="GO" id="GO:0009228">
    <property type="term" value="P:thiamine biosynthetic process"/>
    <property type="evidence" value="ECO:0007669"/>
    <property type="project" value="UniProtKB-KW"/>
</dbReference>
<protein>
    <recommendedName>
        <fullName evidence="1">Thiamine-monophosphate kinase</fullName>
        <shortName evidence="1">TMP kinase</shortName>
        <shortName evidence="1">Thiamine-phosphate kinase</shortName>
        <ecNumber evidence="1">2.7.4.16</ecNumber>
    </recommendedName>
</protein>
<dbReference type="AlphaFoldDB" id="A0A3M0G350"/>
<feature type="binding site" evidence="1">
    <location>
        <position position="153"/>
    </location>
    <ligand>
        <name>Mg(2+)</name>
        <dbReference type="ChEBI" id="CHEBI:18420"/>
        <label>1</label>
    </ligand>
</feature>
<comment type="miscellaneous">
    <text evidence="1">Reaction mechanism of ThiL seems to utilize a direct, inline transfer of the gamma-phosphate of ATP to TMP rather than a phosphorylated enzyme intermediate.</text>
</comment>
<dbReference type="InterPro" id="IPR036676">
    <property type="entry name" value="PurM-like_C_sf"/>
</dbReference>
<dbReference type="HAMAP" id="MF_02128">
    <property type="entry name" value="TMP_kinase"/>
    <property type="match status" value="1"/>
</dbReference>
<reference evidence="3 4" key="1">
    <citation type="submission" date="2018-10" db="EMBL/GenBank/DDBJ databases">
        <title>Corynebacterium macginleyi genome sequencing and assembly of the type strain and two clinical samples.</title>
        <authorList>
            <person name="Bernier A.-M."/>
            <person name="Bernard K."/>
        </authorList>
    </citation>
    <scope>NUCLEOTIDE SEQUENCE [LARGE SCALE GENOMIC DNA]</scope>
    <source>
        <strain evidence="3 4">NML 120205</strain>
    </source>
</reference>
<accession>A0A3M0G350</accession>
<dbReference type="GO" id="GO:0009030">
    <property type="term" value="F:thiamine-phosphate kinase activity"/>
    <property type="evidence" value="ECO:0007669"/>
    <property type="project" value="UniProtKB-UniRule"/>
</dbReference>
<dbReference type="Gene3D" id="3.90.650.10">
    <property type="entry name" value="PurM-like C-terminal domain"/>
    <property type="match status" value="1"/>
</dbReference>
<feature type="binding site" evidence="1">
    <location>
        <position position="75"/>
    </location>
    <ligand>
        <name>Mg(2+)</name>
        <dbReference type="ChEBI" id="CHEBI:18420"/>
        <label>1</label>
    </ligand>
</feature>
<dbReference type="InterPro" id="IPR016188">
    <property type="entry name" value="PurM-like_N"/>
</dbReference>
<comment type="function">
    <text evidence="1">Catalyzes the ATP-dependent phosphorylation of thiamine-monophosphate (TMP) to form thiamine-pyrophosphate (TPP), the active form of vitamin B1.</text>
</comment>
<dbReference type="SUPFAM" id="SSF55326">
    <property type="entry name" value="PurM N-terminal domain-like"/>
    <property type="match status" value="1"/>
</dbReference>
<feature type="binding site" evidence="1">
    <location>
        <position position="105"/>
    </location>
    <ligand>
        <name>Mg(2+)</name>
        <dbReference type="ChEBI" id="CHEBI:18420"/>
        <label>4</label>
    </ligand>
</feature>
<evidence type="ECO:0000256" key="1">
    <source>
        <dbReference type="HAMAP-Rule" id="MF_02128"/>
    </source>
</evidence>
<feature type="binding site" evidence="1">
    <location>
        <position position="248"/>
    </location>
    <ligand>
        <name>Mg(2+)</name>
        <dbReference type="ChEBI" id="CHEBI:18420"/>
        <label>3</label>
    </ligand>
</feature>
<dbReference type="SUPFAM" id="SSF56042">
    <property type="entry name" value="PurM C-terminal domain-like"/>
    <property type="match status" value="1"/>
</dbReference>
<feature type="binding site" evidence="1">
    <location>
        <position position="250"/>
    </location>
    <ligand>
        <name>ATP</name>
        <dbReference type="ChEBI" id="CHEBI:30616"/>
    </ligand>
</feature>
<dbReference type="GO" id="GO:0000287">
    <property type="term" value="F:magnesium ion binding"/>
    <property type="evidence" value="ECO:0007669"/>
    <property type="project" value="UniProtKB-UniRule"/>
</dbReference>
<feature type="binding site" evidence="1">
    <location>
        <position position="105"/>
    </location>
    <ligand>
        <name>Mg(2+)</name>
        <dbReference type="ChEBI" id="CHEBI:18420"/>
        <label>2</label>
    </ligand>
</feature>
<name>A0A3M0G350_9CORY</name>